<evidence type="ECO:0000256" key="1">
    <source>
        <dbReference type="SAM" id="Coils"/>
    </source>
</evidence>
<evidence type="ECO:0000313" key="2">
    <source>
        <dbReference type="EMBL" id="QJA98093.1"/>
    </source>
</evidence>
<sequence length="194" mass="22773">MPEIGEIRKAKEIGYKGGYNFTWHACISCGKGRWVIIYKGKPRSLRCHACANRTLSKEARNKAGEAQRGERHHHWKGGRKHFGGGYIQILLQPDDFFYPMAGKGRYVLEHRLVMAKSLGRCLQSWEIVNHRNKKLNEQGEKDNSFNNLQLTTRSQHDGISQMERKIDKLLQKQEELMREIRLLRFENKELRERV</sequence>
<organism evidence="2">
    <name type="scientific">viral metagenome</name>
    <dbReference type="NCBI Taxonomy" id="1070528"/>
    <lineage>
        <taxon>unclassified sequences</taxon>
        <taxon>metagenomes</taxon>
        <taxon>organismal metagenomes</taxon>
    </lineage>
</organism>
<dbReference type="AlphaFoldDB" id="A0A6M3LTF2"/>
<dbReference type="SUPFAM" id="SSF54060">
    <property type="entry name" value="His-Me finger endonucleases"/>
    <property type="match status" value="1"/>
</dbReference>
<name>A0A6M3LTF2_9ZZZZ</name>
<proteinExistence type="predicted"/>
<keyword evidence="2" id="KW-0255">Endonuclease</keyword>
<keyword evidence="1" id="KW-0175">Coiled coil</keyword>
<keyword evidence="2" id="KW-0378">Hydrolase</keyword>
<protein>
    <submittedName>
        <fullName evidence="2">Putative HNH endonuclease</fullName>
    </submittedName>
</protein>
<dbReference type="EMBL" id="MT143552">
    <property type="protein sequence ID" value="QJA98093.1"/>
    <property type="molecule type" value="Genomic_DNA"/>
</dbReference>
<feature type="coiled-coil region" evidence="1">
    <location>
        <begin position="159"/>
        <end position="193"/>
    </location>
</feature>
<reference evidence="2" key="1">
    <citation type="submission" date="2020-03" db="EMBL/GenBank/DDBJ databases">
        <title>The deep terrestrial virosphere.</title>
        <authorList>
            <person name="Holmfeldt K."/>
            <person name="Nilsson E."/>
            <person name="Simone D."/>
            <person name="Lopez-Fernandez M."/>
            <person name="Wu X."/>
            <person name="de Brujin I."/>
            <person name="Lundin D."/>
            <person name="Andersson A."/>
            <person name="Bertilsson S."/>
            <person name="Dopson M."/>
        </authorList>
    </citation>
    <scope>NUCLEOTIDE SEQUENCE</scope>
    <source>
        <strain evidence="2">MM415B05679</strain>
    </source>
</reference>
<dbReference type="Gene3D" id="3.90.75.20">
    <property type="match status" value="1"/>
</dbReference>
<keyword evidence="2" id="KW-0540">Nuclease</keyword>
<accession>A0A6M3LTF2</accession>
<dbReference type="InterPro" id="IPR044925">
    <property type="entry name" value="His-Me_finger_sf"/>
</dbReference>
<dbReference type="GO" id="GO:0004519">
    <property type="term" value="F:endonuclease activity"/>
    <property type="evidence" value="ECO:0007669"/>
    <property type="project" value="UniProtKB-KW"/>
</dbReference>
<gene>
    <name evidence="2" type="ORF">MM415B05679_0004</name>
</gene>